<organism evidence="1 2">
    <name type="scientific">Plesiomonas shigelloides</name>
    <name type="common">Aeromonas shigelloides</name>
    <dbReference type="NCBI Taxonomy" id="703"/>
    <lineage>
        <taxon>Bacteria</taxon>
        <taxon>Pseudomonadati</taxon>
        <taxon>Pseudomonadota</taxon>
        <taxon>Gammaproteobacteria</taxon>
        <taxon>Enterobacterales</taxon>
        <taxon>Enterobacteriaceae</taxon>
        <taxon>Plesiomonas</taxon>
    </lineage>
</organism>
<evidence type="ECO:0000313" key="2">
    <source>
        <dbReference type="Proteomes" id="UP000664658"/>
    </source>
</evidence>
<gene>
    <name evidence="1" type="ORF">J2R62_18260</name>
</gene>
<dbReference type="SUPFAM" id="SSF52833">
    <property type="entry name" value="Thioredoxin-like"/>
    <property type="match status" value="1"/>
</dbReference>
<name>A0A8I1W8Z8_PLESH</name>
<dbReference type="Proteomes" id="UP000664658">
    <property type="component" value="Unassembled WGS sequence"/>
</dbReference>
<protein>
    <submittedName>
        <fullName evidence="1">Protein disulfide oxidoreductase DsbA</fullName>
    </submittedName>
</protein>
<feature type="non-terminal residue" evidence="1">
    <location>
        <position position="1"/>
    </location>
</feature>
<reference evidence="1" key="1">
    <citation type="submission" date="2021-03" db="EMBL/GenBank/DDBJ databases">
        <title>Plesiomonas shigelloides zfcc0051, isolated from zebrafish feces.</title>
        <authorList>
            <person name="Vanderhoek Z."/>
            <person name="Gaulke C."/>
        </authorList>
    </citation>
    <scope>NUCLEOTIDE SEQUENCE</scope>
    <source>
        <strain evidence="1">Zfcc0051</strain>
    </source>
</reference>
<dbReference type="EMBL" id="JAFNAA010000269">
    <property type="protein sequence ID" value="MBO1110069.1"/>
    <property type="molecule type" value="Genomic_DNA"/>
</dbReference>
<dbReference type="AlphaFoldDB" id="A0A8I1W8Z8"/>
<dbReference type="InterPro" id="IPR036249">
    <property type="entry name" value="Thioredoxin-like_sf"/>
</dbReference>
<evidence type="ECO:0000313" key="1">
    <source>
        <dbReference type="EMBL" id="MBO1110069.1"/>
    </source>
</evidence>
<accession>A0A8I1W8Z8</accession>
<dbReference type="Gene3D" id="3.40.30.10">
    <property type="entry name" value="Glutaredoxin"/>
    <property type="match status" value="1"/>
</dbReference>
<sequence length="70" mass="7816">YDAALSSFMVSALVAQEAKAAQDFQAEDVPSIYINGKFRIEPHGFDANNHDQFVQQFGALVKFLPQQQQV</sequence>
<comment type="caution">
    <text evidence="1">The sequence shown here is derived from an EMBL/GenBank/DDBJ whole genome shotgun (WGS) entry which is preliminary data.</text>
</comment>
<proteinExistence type="predicted"/>